<organism evidence="3 4">
    <name type="scientific">Dunaliella salina</name>
    <name type="common">Green alga</name>
    <name type="synonym">Protococcus salinus</name>
    <dbReference type="NCBI Taxonomy" id="3046"/>
    <lineage>
        <taxon>Eukaryota</taxon>
        <taxon>Viridiplantae</taxon>
        <taxon>Chlorophyta</taxon>
        <taxon>core chlorophytes</taxon>
        <taxon>Chlorophyceae</taxon>
        <taxon>CS clade</taxon>
        <taxon>Chlamydomonadales</taxon>
        <taxon>Dunaliellaceae</taxon>
        <taxon>Dunaliella</taxon>
    </lineage>
</organism>
<evidence type="ECO:0000256" key="2">
    <source>
        <dbReference type="SAM" id="Phobius"/>
    </source>
</evidence>
<sequence>MSLSKKLEVKTGTKPIRRGSTSTGSPTITRLILGLFVAAIIFVQVAFYLYNFGGGLFETSGTQVLHPKAEVEGEKLDTAGDEGPARIQRPVLKTVGPSSVNWTGLDDSTRMRTAGFYTPYHITLGGGERYLLSSIKAAQYIGFHVEVLVGPDNVCQSVEKLMEVSRIMRIELTPWLTHLRTVQVTDHLILARVRYDLFFLLGNEKYPMYRGLGRMNMYMCQFPFDLDRVVDVNHVVAFASYDFVLLNSLYSLKWYQHFITPVLKFTSAANGLFPSFEILHPAVMPDMFILGADVIIMQILLLCSTCLSLLPFWQLCRSCTMLLCPTCSSWLQM</sequence>
<name>A0ABQ7G7K2_DUNSA</name>
<feature type="compositionally biased region" description="Basic and acidic residues" evidence="1">
    <location>
        <begin position="1"/>
        <end position="11"/>
    </location>
</feature>
<evidence type="ECO:0000313" key="4">
    <source>
        <dbReference type="Proteomes" id="UP000815325"/>
    </source>
</evidence>
<reference evidence="3" key="1">
    <citation type="submission" date="2017-08" db="EMBL/GenBank/DDBJ databases">
        <authorList>
            <person name="Polle J.E."/>
            <person name="Barry K."/>
            <person name="Cushman J."/>
            <person name="Schmutz J."/>
            <person name="Tran D."/>
            <person name="Hathwaick L.T."/>
            <person name="Yim W.C."/>
            <person name="Jenkins J."/>
            <person name="Mckie-Krisberg Z.M."/>
            <person name="Prochnik S."/>
            <person name="Lindquist E."/>
            <person name="Dockter R.B."/>
            <person name="Adam C."/>
            <person name="Molina H."/>
            <person name="Bunkerborg J."/>
            <person name="Jin E."/>
            <person name="Buchheim M."/>
            <person name="Magnuson J."/>
        </authorList>
    </citation>
    <scope>NUCLEOTIDE SEQUENCE</scope>
    <source>
        <strain evidence="3">CCAP 19/18</strain>
    </source>
</reference>
<feature type="region of interest" description="Disordered" evidence="1">
    <location>
        <begin position="1"/>
        <end position="24"/>
    </location>
</feature>
<accession>A0ABQ7G7K2</accession>
<evidence type="ECO:0000313" key="3">
    <source>
        <dbReference type="EMBL" id="KAF5830576.1"/>
    </source>
</evidence>
<feature type="transmembrane region" description="Helical" evidence="2">
    <location>
        <begin position="31"/>
        <end position="50"/>
    </location>
</feature>
<keyword evidence="2" id="KW-0812">Transmembrane</keyword>
<protein>
    <submittedName>
        <fullName evidence="3">Uncharacterized protein</fullName>
    </submittedName>
</protein>
<gene>
    <name evidence="3" type="ORF">DUNSADRAFT_14342</name>
</gene>
<keyword evidence="2" id="KW-0472">Membrane</keyword>
<dbReference type="Proteomes" id="UP000815325">
    <property type="component" value="Unassembled WGS sequence"/>
</dbReference>
<dbReference type="EMBL" id="MU070028">
    <property type="protein sequence ID" value="KAF5830576.1"/>
    <property type="molecule type" value="Genomic_DNA"/>
</dbReference>
<keyword evidence="4" id="KW-1185">Reference proteome</keyword>
<comment type="caution">
    <text evidence="3">The sequence shown here is derived from an EMBL/GenBank/DDBJ whole genome shotgun (WGS) entry which is preliminary data.</text>
</comment>
<keyword evidence="2" id="KW-1133">Transmembrane helix</keyword>
<proteinExistence type="predicted"/>
<evidence type="ECO:0000256" key="1">
    <source>
        <dbReference type="SAM" id="MobiDB-lite"/>
    </source>
</evidence>
<feature type="transmembrane region" description="Helical" evidence="2">
    <location>
        <begin position="288"/>
        <end position="313"/>
    </location>
</feature>